<protein>
    <recommendedName>
        <fullName evidence="1">Mitochondrial DNA polymerase catalytic subunit</fullName>
    </recommendedName>
</protein>
<keyword evidence="4" id="KW-1185">Reference proteome</keyword>
<feature type="domain" description="DNA-directed DNA polymerase family A palm" evidence="2">
    <location>
        <begin position="82"/>
        <end position="310"/>
    </location>
</feature>
<accession>A0A0C3BDU6</accession>
<dbReference type="SMART" id="SM00482">
    <property type="entry name" value="POLAc"/>
    <property type="match status" value="1"/>
</dbReference>
<reference evidence="4" key="2">
    <citation type="submission" date="2015-01" db="EMBL/GenBank/DDBJ databases">
        <title>Evolutionary Origins and Diversification of the Mycorrhizal Mutualists.</title>
        <authorList>
            <consortium name="DOE Joint Genome Institute"/>
            <consortium name="Mycorrhizal Genomics Consortium"/>
            <person name="Kohler A."/>
            <person name="Kuo A."/>
            <person name="Nagy L.G."/>
            <person name="Floudas D."/>
            <person name="Copeland A."/>
            <person name="Barry K.W."/>
            <person name="Cichocki N."/>
            <person name="Veneault-Fourrey C."/>
            <person name="LaButti K."/>
            <person name="Lindquist E.A."/>
            <person name="Lipzen A."/>
            <person name="Lundell T."/>
            <person name="Morin E."/>
            <person name="Murat C."/>
            <person name="Riley R."/>
            <person name="Ohm R."/>
            <person name="Sun H."/>
            <person name="Tunlid A."/>
            <person name="Henrissat B."/>
            <person name="Grigoriev I.V."/>
            <person name="Hibbett D.S."/>
            <person name="Martin F."/>
        </authorList>
    </citation>
    <scope>NUCLEOTIDE SEQUENCE [LARGE SCALE GENOMIC DNA]</scope>
    <source>
        <strain evidence="4">F 1598</strain>
    </source>
</reference>
<dbReference type="Pfam" id="PF20415">
    <property type="entry name" value="DUF6699"/>
    <property type="match status" value="1"/>
</dbReference>
<reference evidence="3 4" key="1">
    <citation type="submission" date="2014-04" db="EMBL/GenBank/DDBJ databases">
        <authorList>
            <consortium name="DOE Joint Genome Institute"/>
            <person name="Kuo A."/>
            <person name="Tarkka M."/>
            <person name="Buscot F."/>
            <person name="Kohler A."/>
            <person name="Nagy L.G."/>
            <person name="Floudas D."/>
            <person name="Copeland A."/>
            <person name="Barry K.W."/>
            <person name="Cichocki N."/>
            <person name="Veneault-Fourrey C."/>
            <person name="LaButti K."/>
            <person name="Lindquist E.A."/>
            <person name="Lipzen A."/>
            <person name="Lundell T."/>
            <person name="Morin E."/>
            <person name="Murat C."/>
            <person name="Sun H."/>
            <person name="Tunlid A."/>
            <person name="Henrissat B."/>
            <person name="Grigoriev I.V."/>
            <person name="Hibbett D.S."/>
            <person name="Martin F."/>
            <person name="Nordberg H.P."/>
            <person name="Cantor M.N."/>
            <person name="Hua S.X."/>
        </authorList>
    </citation>
    <scope>NUCLEOTIDE SEQUENCE [LARGE SCALE GENOMIC DNA]</scope>
    <source>
        <strain evidence="3 4">F 1598</strain>
    </source>
</reference>
<dbReference type="GO" id="GO:0003677">
    <property type="term" value="F:DNA binding"/>
    <property type="evidence" value="ECO:0007669"/>
    <property type="project" value="InterPro"/>
</dbReference>
<dbReference type="PANTHER" id="PTHR10267:SF0">
    <property type="entry name" value="DNA POLYMERASE SUBUNIT GAMMA-1"/>
    <property type="match status" value="1"/>
</dbReference>
<dbReference type="GO" id="GO:0005760">
    <property type="term" value="C:gamma DNA polymerase complex"/>
    <property type="evidence" value="ECO:0007669"/>
    <property type="project" value="InterPro"/>
</dbReference>
<dbReference type="PRINTS" id="PR00867">
    <property type="entry name" value="DNAPOLG"/>
</dbReference>
<dbReference type="GO" id="GO:0003887">
    <property type="term" value="F:DNA-directed DNA polymerase activity"/>
    <property type="evidence" value="ECO:0007669"/>
    <property type="project" value="InterPro"/>
</dbReference>
<dbReference type="AlphaFoldDB" id="A0A0C3BDU6"/>
<dbReference type="Gene3D" id="1.10.150.20">
    <property type="entry name" value="5' to 3' exonuclease, C-terminal subdomain"/>
    <property type="match status" value="1"/>
</dbReference>
<dbReference type="PANTHER" id="PTHR10267">
    <property type="entry name" value="DNA POLYMERASE SUBUNIT GAMMA-1"/>
    <property type="match status" value="1"/>
</dbReference>
<evidence type="ECO:0000256" key="1">
    <source>
        <dbReference type="ARBA" id="ARBA00031966"/>
    </source>
</evidence>
<dbReference type="GO" id="GO:0006264">
    <property type="term" value="P:mitochondrial DNA replication"/>
    <property type="evidence" value="ECO:0007669"/>
    <property type="project" value="TreeGrafter"/>
</dbReference>
<dbReference type="InterPro" id="IPR043502">
    <property type="entry name" value="DNA/RNA_pol_sf"/>
</dbReference>
<evidence type="ECO:0000313" key="3">
    <source>
        <dbReference type="EMBL" id="KIM84493.1"/>
    </source>
</evidence>
<dbReference type="SUPFAM" id="SSF56672">
    <property type="entry name" value="DNA/RNA polymerases"/>
    <property type="match status" value="1"/>
</dbReference>
<dbReference type="InterPro" id="IPR001098">
    <property type="entry name" value="DNA-dir_DNA_pol_A_palm_dom"/>
</dbReference>
<dbReference type="GO" id="GO:0008408">
    <property type="term" value="F:3'-5' exonuclease activity"/>
    <property type="evidence" value="ECO:0007669"/>
    <property type="project" value="TreeGrafter"/>
</dbReference>
<dbReference type="InParanoid" id="A0A0C3BDU6"/>
<dbReference type="EMBL" id="KN832987">
    <property type="protein sequence ID" value="KIM84493.1"/>
    <property type="molecule type" value="Genomic_DNA"/>
</dbReference>
<evidence type="ECO:0000313" key="4">
    <source>
        <dbReference type="Proteomes" id="UP000054166"/>
    </source>
</evidence>
<name>A0A0C3BDU6_PILCF</name>
<dbReference type="InterPro" id="IPR046522">
    <property type="entry name" value="DUF6699"/>
</dbReference>
<organism evidence="3 4">
    <name type="scientific">Piloderma croceum (strain F 1598)</name>
    <dbReference type="NCBI Taxonomy" id="765440"/>
    <lineage>
        <taxon>Eukaryota</taxon>
        <taxon>Fungi</taxon>
        <taxon>Dikarya</taxon>
        <taxon>Basidiomycota</taxon>
        <taxon>Agaricomycotina</taxon>
        <taxon>Agaricomycetes</taxon>
        <taxon>Agaricomycetidae</taxon>
        <taxon>Atheliales</taxon>
        <taxon>Atheliaceae</taxon>
        <taxon>Piloderma</taxon>
    </lineage>
</organism>
<proteinExistence type="predicted"/>
<dbReference type="OrthoDB" id="5588663at2759"/>
<dbReference type="Proteomes" id="UP000054166">
    <property type="component" value="Unassembled WGS sequence"/>
</dbReference>
<gene>
    <name evidence="3" type="ORF">PILCRDRAFT_87417</name>
</gene>
<evidence type="ECO:0000259" key="2">
    <source>
        <dbReference type="SMART" id="SM00482"/>
    </source>
</evidence>
<dbReference type="HOGENOM" id="CLU_436210_0_0_1"/>
<sequence length="627" mass="69545">MKFAQDGTKTSPGDEAKEALDMNAQCSYWISARDRILNQNVVWQDEKLDVGFKGVGAEKEWGVIIPQKTWLTASNAKKNRVGSELKAMVRAPDGYAIVGADVDSEELCISSCMGDAQFGLHGATAIGWMTLDGTKTTGTDLHSKTAGILGISRDQAKVFNYSRIYGAGMRHAVLLFLQSNASMLPDEAQELAKNLYASTKGKSTQRMDMFGRKFWFGGTDSYLFNKLEEIALSDRGPQTPALGYGVTDALSKEFLLPGFGTDYMTSRGSSGVGYLHLHIVAMNHITKYDIKARYLISVHDELRYLVKEDDKYCAALALQIASLWTRSLFAYKLGMDDLPQGVAFFSAVDVDKVLELMGVQWMTKARHNGRHLCQGIKTPTVSCIGPKEQLFFKLQAIDMTIAPFEDSFIVGVVAVSPRDPRRRCWAQGRASGRRVCYQLLTSAEPALYPELSGRSHKQHQHRIRHGLMTPPTSPQGSAYSLHPLLVYDPSGRVRCDVSRDASSVRLRAGMALSTLDEFASNSSTTRMVINIPSSPWKVEIVHARGITVRDILAKLCETMNYRVGNPEFLSFDQTVRNVAYASFNRRNGTQFQDGLNRFDFLGGNRFFVGLTKARDGYSWDANFASLA</sequence>
<dbReference type="STRING" id="765440.A0A0C3BDU6"/>
<dbReference type="InterPro" id="IPR002297">
    <property type="entry name" value="DNA-dir_DNA_pol_A_mt"/>
</dbReference>